<sequence length="137" mass="14580">MTQRAPEGSTPMSTLVLGSRESWMTIFSSATIFSPSLPTSSSFVVGRWKPVATRRVISILGLPSRSSASMKGMMCLLGTGRVWSLIIIVAVFLPLASSHSRGESTGSAIAFFTMSSSLPIAFRSPMEDSRTSTLGIS</sequence>
<reference evidence="2" key="1">
    <citation type="submission" date="2019-08" db="EMBL/GenBank/DDBJ databases">
        <authorList>
            <person name="Kucharzyk K."/>
            <person name="Murdoch R.W."/>
            <person name="Higgins S."/>
            <person name="Loffler F."/>
        </authorList>
    </citation>
    <scope>NUCLEOTIDE SEQUENCE</scope>
</reference>
<accession>A0A645IEM0</accession>
<dbReference type="AlphaFoldDB" id="A0A645IEM0"/>
<feature type="transmembrane region" description="Helical" evidence="1">
    <location>
        <begin position="74"/>
        <end position="93"/>
    </location>
</feature>
<gene>
    <name evidence="2" type="ORF">SDC9_197393</name>
</gene>
<organism evidence="2">
    <name type="scientific">bioreactor metagenome</name>
    <dbReference type="NCBI Taxonomy" id="1076179"/>
    <lineage>
        <taxon>unclassified sequences</taxon>
        <taxon>metagenomes</taxon>
        <taxon>ecological metagenomes</taxon>
    </lineage>
</organism>
<evidence type="ECO:0000256" key="1">
    <source>
        <dbReference type="SAM" id="Phobius"/>
    </source>
</evidence>
<keyword evidence="1" id="KW-1133">Transmembrane helix</keyword>
<comment type="caution">
    <text evidence="2">The sequence shown here is derived from an EMBL/GenBank/DDBJ whole genome shotgun (WGS) entry which is preliminary data.</text>
</comment>
<keyword evidence="1" id="KW-0472">Membrane</keyword>
<name>A0A645IEM0_9ZZZZ</name>
<evidence type="ECO:0000313" key="2">
    <source>
        <dbReference type="EMBL" id="MPN49771.1"/>
    </source>
</evidence>
<proteinExistence type="predicted"/>
<dbReference type="EMBL" id="VSSQ01113328">
    <property type="protein sequence ID" value="MPN49771.1"/>
    <property type="molecule type" value="Genomic_DNA"/>
</dbReference>
<keyword evidence="1" id="KW-0812">Transmembrane</keyword>
<protein>
    <submittedName>
        <fullName evidence="2">Uncharacterized protein</fullName>
    </submittedName>
</protein>